<dbReference type="EC" id="3.1.26.5" evidence="6 7"/>
<keyword evidence="3 6" id="KW-0255">Endonuclease</keyword>
<dbReference type="Pfam" id="PF00825">
    <property type="entry name" value="Ribonuclease_P"/>
    <property type="match status" value="1"/>
</dbReference>
<comment type="catalytic activity">
    <reaction evidence="6">
        <text>Endonucleolytic cleavage of RNA, removing 5'-extranucleotides from tRNA precursor.</text>
        <dbReference type="EC" id="3.1.26.5"/>
    </reaction>
</comment>
<dbReference type="RefSeq" id="WP_074887146.1">
    <property type="nucleotide sequence ID" value="NZ_FOXO01000010.1"/>
</dbReference>
<evidence type="ECO:0000256" key="2">
    <source>
        <dbReference type="ARBA" id="ARBA00022722"/>
    </source>
</evidence>
<dbReference type="NCBIfam" id="TIGR00188">
    <property type="entry name" value="rnpA"/>
    <property type="match status" value="1"/>
</dbReference>
<organism evidence="8 9">
    <name type="scientific">Butyrivibrio proteoclasticus</name>
    <dbReference type="NCBI Taxonomy" id="43305"/>
    <lineage>
        <taxon>Bacteria</taxon>
        <taxon>Bacillati</taxon>
        <taxon>Bacillota</taxon>
        <taxon>Clostridia</taxon>
        <taxon>Lachnospirales</taxon>
        <taxon>Lachnospiraceae</taxon>
        <taxon>Butyrivibrio</taxon>
    </lineage>
</organism>
<keyword evidence="1 6" id="KW-0819">tRNA processing</keyword>
<evidence type="ECO:0000313" key="9">
    <source>
        <dbReference type="Proteomes" id="UP000182624"/>
    </source>
</evidence>
<gene>
    <name evidence="6" type="primary">rnpA</name>
    <name evidence="8" type="ORF">SAMN04487928_11082</name>
</gene>
<dbReference type="GO" id="GO:0030677">
    <property type="term" value="C:ribonuclease P complex"/>
    <property type="evidence" value="ECO:0007669"/>
    <property type="project" value="TreeGrafter"/>
</dbReference>
<accession>A0A1I5TXB0</accession>
<dbReference type="PANTHER" id="PTHR33992:SF1">
    <property type="entry name" value="RIBONUCLEASE P PROTEIN COMPONENT"/>
    <property type="match status" value="1"/>
</dbReference>
<dbReference type="SUPFAM" id="SSF54211">
    <property type="entry name" value="Ribosomal protein S5 domain 2-like"/>
    <property type="match status" value="1"/>
</dbReference>
<keyword evidence="2 6" id="KW-0540">Nuclease</keyword>
<dbReference type="EMBL" id="FOXO01000010">
    <property type="protein sequence ID" value="SFP87648.1"/>
    <property type="molecule type" value="Genomic_DNA"/>
</dbReference>
<comment type="function">
    <text evidence="6">RNaseP catalyzes the removal of the 5'-leader sequence from pre-tRNA to produce the mature 5'-terminus. It can also cleave other RNA substrates such as 4.5S RNA. The protein component plays an auxiliary but essential role in vivo by binding to the 5'-leader sequence and broadening the substrate specificity of the ribozyme.</text>
</comment>
<evidence type="ECO:0000256" key="4">
    <source>
        <dbReference type="ARBA" id="ARBA00022801"/>
    </source>
</evidence>
<evidence type="ECO:0000256" key="6">
    <source>
        <dbReference type="HAMAP-Rule" id="MF_00227"/>
    </source>
</evidence>
<dbReference type="InterPro" id="IPR014721">
    <property type="entry name" value="Ribsml_uS5_D2-typ_fold_subgr"/>
</dbReference>
<dbReference type="GO" id="GO:0000049">
    <property type="term" value="F:tRNA binding"/>
    <property type="evidence" value="ECO:0007669"/>
    <property type="project" value="UniProtKB-UniRule"/>
</dbReference>
<sequence>MLFSESMKKTNDFLNVYRNGKSYADKYVVIYVWKNEGSKNKLGISCSKKVGNSVVRHRFARLVRETYRLHEDVFNSGLDIVVVARACAKDASFFDIERSVLNLAGKARIIKNGGNL</sequence>
<dbReference type="HAMAP" id="MF_00227">
    <property type="entry name" value="RNase_P"/>
    <property type="match status" value="1"/>
</dbReference>
<evidence type="ECO:0000256" key="7">
    <source>
        <dbReference type="NCBIfam" id="TIGR00188"/>
    </source>
</evidence>
<dbReference type="GO" id="GO:0004526">
    <property type="term" value="F:ribonuclease P activity"/>
    <property type="evidence" value="ECO:0007669"/>
    <property type="project" value="UniProtKB-UniRule"/>
</dbReference>
<keyword evidence="9" id="KW-1185">Reference proteome</keyword>
<dbReference type="InterPro" id="IPR020568">
    <property type="entry name" value="Ribosomal_Su5_D2-typ_SF"/>
</dbReference>
<evidence type="ECO:0000313" key="8">
    <source>
        <dbReference type="EMBL" id="SFP87648.1"/>
    </source>
</evidence>
<dbReference type="PANTHER" id="PTHR33992">
    <property type="entry name" value="RIBONUCLEASE P PROTEIN COMPONENT"/>
    <property type="match status" value="1"/>
</dbReference>
<comment type="subunit">
    <text evidence="6">Consists of a catalytic RNA component (M1 or rnpB) and a protein subunit.</text>
</comment>
<proteinExistence type="inferred from homology"/>
<dbReference type="GO" id="GO:0042781">
    <property type="term" value="F:3'-tRNA processing endoribonuclease activity"/>
    <property type="evidence" value="ECO:0007669"/>
    <property type="project" value="TreeGrafter"/>
</dbReference>
<keyword evidence="4 6" id="KW-0378">Hydrolase</keyword>
<dbReference type="Gene3D" id="3.30.230.10">
    <property type="match status" value="1"/>
</dbReference>
<protein>
    <recommendedName>
        <fullName evidence="6 7">Ribonuclease P protein component</fullName>
        <shortName evidence="6">RNase P protein</shortName>
        <shortName evidence="6">RNaseP protein</shortName>
        <ecNumber evidence="6 7">3.1.26.5</ecNumber>
    </recommendedName>
    <alternativeName>
        <fullName evidence="6">Protein C5</fullName>
    </alternativeName>
</protein>
<dbReference type="GO" id="GO:0001682">
    <property type="term" value="P:tRNA 5'-leader removal"/>
    <property type="evidence" value="ECO:0007669"/>
    <property type="project" value="UniProtKB-UniRule"/>
</dbReference>
<dbReference type="AlphaFoldDB" id="A0A1I5TXB0"/>
<comment type="similarity">
    <text evidence="6">Belongs to the RnpA family.</text>
</comment>
<keyword evidence="5 6" id="KW-0694">RNA-binding</keyword>
<dbReference type="Proteomes" id="UP000182624">
    <property type="component" value="Unassembled WGS sequence"/>
</dbReference>
<dbReference type="InterPro" id="IPR000100">
    <property type="entry name" value="RNase_P"/>
</dbReference>
<name>A0A1I5TXB0_9FIRM</name>
<reference evidence="9" key="1">
    <citation type="submission" date="2016-10" db="EMBL/GenBank/DDBJ databases">
        <authorList>
            <person name="Varghese N."/>
            <person name="Submissions S."/>
        </authorList>
    </citation>
    <scope>NUCLEOTIDE SEQUENCE [LARGE SCALE GENOMIC DNA]</scope>
    <source>
        <strain evidence="9">P18</strain>
    </source>
</reference>
<evidence type="ECO:0000256" key="1">
    <source>
        <dbReference type="ARBA" id="ARBA00022694"/>
    </source>
</evidence>
<evidence type="ECO:0000256" key="3">
    <source>
        <dbReference type="ARBA" id="ARBA00022759"/>
    </source>
</evidence>
<evidence type="ECO:0000256" key="5">
    <source>
        <dbReference type="ARBA" id="ARBA00022884"/>
    </source>
</evidence>
<dbReference type="OrthoDB" id="9810867at2"/>